<dbReference type="AlphaFoldDB" id="A0A3P1SEC6"/>
<organism evidence="2 3">
    <name type="scientific">Schaalia canis</name>
    <dbReference type="NCBI Taxonomy" id="100469"/>
    <lineage>
        <taxon>Bacteria</taxon>
        <taxon>Bacillati</taxon>
        <taxon>Actinomycetota</taxon>
        <taxon>Actinomycetes</taxon>
        <taxon>Actinomycetales</taxon>
        <taxon>Actinomycetaceae</taxon>
        <taxon>Schaalia</taxon>
    </lineage>
</organism>
<reference evidence="2 3" key="1">
    <citation type="submission" date="2018-11" db="EMBL/GenBank/DDBJ databases">
        <title>Genomes From Bacteria Associated with the Canine Oral Cavity: a Test Case for Automated Genome-Based Taxonomic Assignment.</title>
        <authorList>
            <person name="Coil D.A."/>
            <person name="Jospin G."/>
            <person name="Darling A.E."/>
            <person name="Wallis C."/>
            <person name="Davis I.J."/>
            <person name="Harris S."/>
            <person name="Eisen J.A."/>
            <person name="Holcombe L.J."/>
            <person name="O'Flynn C."/>
        </authorList>
    </citation>
    <scope>NUCLEOTIDE SEQUENCE [LARGE SCALE GENOMIC DNA]</scope>
    <source>
        <strain evidence="2 3">OH770</strain>
    </source>
</reference>
<dbReference type="Gene3D" id="1.10.1220.10">
    <property type="entry name" value="Met repressor-like"/>
    <property type="match status" value="1"/>
</dbReference>
<evidence type="ECO:0000259" key="1">
    <source>
        <dbReference type="Pfam" id="PF01402"/>
    </source>
</evidence>
<keyword evidence="3" id="KW-1185">Reference proteome</keyword>
<dbReference type="EMBL" id="RQZF01000005">
    <property type="protein sequence ID" value="RRC95260.1"/>
    <property type="molecule type" value="Genomic_DNA"/>
</dbReference>
<protein>
    <submittedName>
        <fullName evidence="2">Ribbon-helix-helix protein, CopG family</fullName>
    </submittedName>
</protein>
<dbReference type="RefSeq" id="WP_124870336.1">
    <property type="nucleotide sequence ID" value="NZ_RQZF01000005.1"/>
</dbReference>
<gene>
    <name evidence="2" type="ORF">EII11_06395</name>
</gene>
<proteinExistence type="predicted"/>
<evidence type="ECO:0000313" key="2">
    <source>
        <dbReference type="EMBL" id="RRC95260.1"/>
    </source>
</evidence>
<dbReference type="GO" id="GO:0006355">
    <property type="term" value="P:regulation of DNA-templated transcription"/>
    <property type="evidence" value="ECO:0007669"/>
    <property type="project" value="InterPro"/>
</dbReference>
<evidence type="ECO:0000313" key="3">
    <source>
        <dbReference type="Proteomes" id="UP000280444"/>
    </source>
</evidence>
<dbReference type="Proteomes" id="UP000280444">
    <property type="component" value="Unassembled WGS sequence"/>
</dbReference>
<dbReference type="Pfam" id="PF01402">
    <property type="entry name" value="RHH_1"/>
    <property type="match status" value="1"/>
</dbReference>
<dbReference type="InterPro" id="IPR002145">
    <property type="entry name" value="CopG"/>
</dbReference>
<name>A0A3P1SEC6_9ACTO</name>
<comment type="caution">
    <text evidence="2">The sequence shown here is derived from an EMBL/GenBank/DDBJ whole genome shotgun (WGS) entry which is preliminary data.</text>
</comment>
<dbReference type="CDD" id="cd22231">
    <property type="entry name" value="RHH_NikR_HicB-like"/>
    <property type="match status" value="1"/>
</dbReference>
<sequence length="58" mass="6213">MTAKLSITLPEEILKALDRLIEERVIHSRSAAISDCCQPIRHPGFAGGLSSRHAGMAG</sequence>
<dbReference type="InterPro" id="IPR013321">
    <property type="entry name" value="Arc_rbn_hlx_hlx"/>
</dbReference>
<feature type="domain" description="Ribbon-helix-helix protein CopG" evidence="1">
    <location>
        <begin position="5"/>
        <end position="33"/>
    </location>
</feature>
<dbReference type="SUPFAM" id="SSF47598">
    <property type="entry name" value="Ribbon-helix-helix"/>
    <property type="match status" value="1"/>
</dbReference>
<accession>A0A3P1SEC6</accession>
<dbReference type="InterPro" id="IPR010985">
    <property type="entry name" value="Ribbon_hlx_hlx"/>
</dbReference>